<keyword evidence="3" id="KW-0012">Acyltransferase</keyword>
<dbReference type="GeneID" id="17045402"/>
<dbReference type="PANTHER" id="PTHR11877:SF46">
    <property type="entry name" value="TYPE III POLYKETIDE SYNTHASE A"/>
    <property type="match status" value="1"/>
</dbReference>
<dbReference type="RefSeq" id="XP_005651931.1">
    <property type="nucleotide sequence ID" value="XM_005651874.1"/>
</dbReference>
<comment type="caution">
    <text evidence="6">The sequence shown here is derived from an EMBL/GenBank/DDBJ whole genome shotgun (WGS) entry which is preliminary data.</text>
</comment>
<keyword evidence="2 3" id="KW-0808">Transferase</keyword>
<name>I0Z9R8_COCSC</name>
<dbReference type="InterPro" id="IPR001099">
    <property type="entry name" value="Chalcone/stilbene_synt_N"/>
</dbReference>
<feature type="domain" description="Chalcone/stilbene synthase C-terminal" evidence="5">
    <location>
        <begin position="373"/>
        <end position="515"/>
    </location>
</feature>
<reference evidence="6 7" key="1">
    <citation type="journal article" date="2012" name="Genome Biol.">
        <title>The genome of the polar eukaryotic microalga coccomyxa subellipsoidea reveals traits of cold adaptation.</title>
        <authorList>
            <person name="Blanc G."/>
            <person name="Agarkova I."/>
            <person name="Grimwood J."/>
            <person name="Kuo A."/>
            <person name="Brueggeman A."/>
            <person name="Dunigan D."/>
            <person name="Gurnon J."/>
            <person name="Ladunga I."/>
            <person name="Lindquist E."/>
            <person name="Lucas S."/>
            <person name="Pangilinan J."/>
            <person name="Proschold T."/>
            <person name="Salamov A."/>
            <person name="Schmutz J."/>
            <person name="Weeks D."/>
            <person name="Yamada T."/>
            <person name="Claverie J.M."/>
            <person name="Grigoriev I."/>
            <person name="Van Etten J."/>
            <person name="Lomsadze A."/>
            <person name="Borodovsky M."/>
        </authorList>
    </citation>
    <scope>NUCLEOTIDE SEQUENCE [LARGE SCALE GENOMIC DNA]</scope>
    <source>
        <strain evidence="6 7">C-169</strain>
    </source>
</reference>
<evidence type="ECO:0000313" key="7">
    <source>
        <dbReference type="Proteomes" id="UP000007264"/>
    </source>
</evidence>
<keyword evidence="7" id="KW-1185">Reference proteome</keyword>
<evidence type="ECO:0000256" key="1">
    <source>
        <dbReference type="ARBA" id="ARBA00005531"/>
    </source>
</evidence>
<proteinExistence type="inferred from homology"/>
<dbReference type="OrthoDB" id="329835at2759"/>
<dbReference type="InterPro" id="IPR016039">
    <property type="entry name" value="Thiolase-like"/>
</dbReference>
<dbReference type="KEGG" id="csl:COCSUDRAFT_45842"/>
<evidence type="ECO:0000259" key="5">
    <source>
        <dbReference type="Pfam" id="PF02797"/>
    </source>
</evidence>
<evidence type="ECO:0000259" key="4">
    <source>
        <dbReference type="Pfam" id="PF00195"/>
    </source>
</evidence>
<dbReference type="InterPro" id="IPR011141">
    <property type="entry name" value="Polyketide_synthase_type-III"/>
</dbReference>
<accession>I0Z9R8</accession>
<dbReference type="Pfam" id="PF00195">
    <property type="entry name" value="Chal_sti_synt_N"/>
    <property type="match status" value="1"/>
</dbReference>
<evidence type="ECO:0000313" key="6">
    <source>
        <dbReference type="EMBL" id="EIE27387.1"/>
    </source>
</evidence>
<dbReference type="EMBL" id="AGSI01000001">
    <property type="protein sequence ID" value="EIE27387.1"/>
    <property type="molecule type" value="Genomic_DNA"/>
</dbReference>
<comment type="similarity">
    <text evidence="1 3">Belongs to the thiolase-like superfamily. Chalcone/stilbene synthases family.</text>
</comment>
<dbReference type="Gene3D" id="3.40.47.10">
    <property type="match status" value="2"/>
</dbReference>
<organism evidence="6 7">
    <name type="scientific">Coccomyxa subellipsoidea (strain C-169)</name>
    <name type="common">Green microalga</name>
    <dbReference type="NCBI Taxonomy" id="574566"/>
    <lineage>
        <taxon>Eukaryota</taxon>
        <taxon>Viridiplantae</taxon>
        <taxon>Chlorophyta</taxon>
        <taxon>core chlorophytes</taxon>
        <taxon>Trebouxiophyceae</taxon>
        <taxon>Trebouxiophyceae incertae sedis</taxon>
        <taxon>Coccomyxaceae</taxon>
        <taxon>Coccomyxa</taxon>
        <taxon>Coccomyxa subellipsoidea</taxon>
    </lineage>
</organism>
<dbReference type="Proteomes" id="UP000007264">
    <property type="component" value="Unassembled WGS sequence"/>
</dbReference>
<dbReference type="GO" id="GO:0030639">
    <property type="term" value="P:polyketide biosynthetic process"/>
    <property type="evidence" value="ECO:0007669"/>
    <property type="project" value="TreeGrafter"/>
</dbReference>
<gene>
    <name evidence="6" type="ORF">COCSUDRAFT_45842</name>
</gene>
<sequence length="554" mass="60279">MQCIAPMATGLPLIKTPGHYAFQRKSAFVVLVRPNHRRRQSLMSTKAMAETVEEGQNKDGVRCYMTKEGALVCERLPAGNYRLEAAAPRTHDEAGALKDAPRCDPTRPEECLTYCYVMDDGSMVCEGLPSGEYQIKTAGPEDVERMVQHALALEQGKTYKDLSSAAAPTPEAKKKSEDFARRIFPATQIKHGCINLPRERLFQKMTRSEFVEYIQTSTKDIAERAAKISLANWGGVRSDITHLVFGTMSAVIDSPTMDAKLIKSLGLLPTTKRISVQQMGCLTGFRQVTNSAHCPWCLSLATEIARSDPKARVLVVVADIRSGLQNQLPAHTAGEPMSRVTIVSCALFRDAASAAVIGGSPHMGREVPLAEVQRCASLLIPDTEDYVRIKDGDDGTISWYNKKELPDVVSAGVPTFVTDTLLQGTGLTVQDVQFIMHPGGPKILHGPAEIMGVGNEKFQASWDFLQNHGNTSGSSNLALLHVELTRPAGAVPSSHVVCIGIGPGLSLEGLLLRRITPDPAVAARRQLRMIRSNLSLERPSGWSADLPDEANHIQ</sequence>
<protein>
    <submittedName>
        <fullName evidence="6">Thiolase-like protein</fullName>
    </submittedName>
</protein>
<dbReference type="AlphaFoldDB" id="I0Z9R8"/>
<feature type="domain" description="Chalcone/stilbene synthase N-terminal" evidence="4">
    <location>
        <begin position="212"/>
        <end position="361"/>
    </location>
</feature>
<dbReference type="GO" id="GO:0016747">
    <property type="term" value="F:acyltransferase activity, transferring groups other than amino-acyl groups"/>
    <property type="evidence" value="ECO:0007669"/>
    <property type="project" value="InterPro"/>
</dbReference>
<dbReference type="eggNOG" id="ENOG502QRSY">
    <property type="taxonomic scope" value="Eukaryota"/>
</dbReference>
<dbReference type="Pfam" id="PF02797">
    <property type="entry name" value="Chal_sti_synt_C"/>
    <property type="match status" value="1"/>
</dbReference>
<dbReference type="InterPro" id="IPR012328">
    <property type="entry name" value="Chalcone/stilbene_synt_C"/>
</dbReference>
<evidence type="ECO:0000256" key="3">
    <source>
        <dbReference type="RuleBase" id="RU003633"/>
    </source>
</evidence>
<evidence type="ECO:0000256" key="2">
    <source>
        <dbReference type="ARBA" id="ARBA00022679"/>
    </source>
</evidence>
<dbReference type="PANTHER" id="PTHR11877">
    <property type="entry name" value="HYDROXYMETHYLGLUTARYL-COA SYNTHASE"/>
    <property type="match status" value="1"/>
</dbReference>
<dbReference type="SUPFAM" id="SSF53901">
    <property type="entry name" value="Thiolase-like"/>
    <property type="match status" value="2"/>
</dbReference>
<dbReference type="STRING" id="574566.I0Z9R8"/>